<dbReference type="GO" id="GO:0006508">
    <property type="term" value="P:proteolysis"/>
    <property type="evidence" value="ECO:0007669"/>
    <property type="project" value="UniProtKB-KW"/>
</dbReference>
<evidence type="ECO:0000256" key="2">
    <source>
        <dbReference type="ARBA" id="ARBA00022670"/>
    </source>
</evidence>
<sequence>MTRRSPASLLLLLCVAVIGGLVGAGVVALTDSDADSDDPPAGARVEDAPEAGGAAERVYDRAGDSVVFVTAQVTQDTTSPFGTEQSSGEATGTGFVIDRAGTIVTNAHVIEQADDVTVKVGEGSPVAARVVGSDASTDIALLRIADRAAEPLTLADSDEVDVGEAAFAIGNPYGLDRTLTAGVVSALQRQITAPNGFSISGVIQTDAAINPGNSGGPLLDADARVVGITSQIITGDSSGSGGNVGIGFAVPSNTVKGVVAQLEEDGTAEHAYLGAQTTDAGDDDGALVAEVTDGGPAARAGLRAGDLLTELDGRDTGSAAELTAAVDAHAPGDRVRVEYERGGREQTATVTLGTQPESATTTDAGGVP</sequence>
<dbReference type="Pfam" id="PF13365">
    <property type="entry name" value="Trypsin_2"/>
    <property type="match status" value="1"/>
</dbReference>
<dbReference type="SUPFAM" id="SSF50156">
    <property type="entry name" value="PDZ domain-like"/>
    <property type="match status" value="1"/>
</dbReference>
<dbReference type="Gene3D" id="2.40.10.10">
    <property type="entry name" value="Trypsin-like serine proteases"/>
    <property type="match status" value="2"/>
</dbReference>
<dbReference type="InterPro" id="IPR009003">
    <property type="entry name" value="Peptidase_S1_PA"/>
</dbReference>
<dbReference type="InterPro" id="IPR051201">
    <property type="entry name" value="Chloro_Bact_Ser_Proteases"/>
</dbReference>
<evidence type="ECO:0000256" key="3">
    <source>
        <dbReference type="ARBA" id="ARBA00022801"/>
    </source>
</evidence>
<keyword evidence="7" id="KW-1185">Reference proteome</keyword>
<dbReference type="EMBL" id="RBIL01000001">
    <property type="protein sequence ID" value="RKQ92307.1"/>
    <property type="molecule type" value="Genomic_DNA"/>
</dbReference>
<dbReference type="InterPro" id="IPR001478">
    <property type="entry name" value="PDZ"/>
</dbReference>
<feature type="domain" description="PDZ" evidence="5">
    <location>
        <begin position="259"/>
        <end position="343"/>
    </location>
</feature>
<dbReference type="Gene3D" id="2.30.42.10">
    <property type="match status" value="1"/>
</dbReference>
<evidence type="ECO:0000259" key="5">
    <source>
        <dbReference type="PROSITE" id="PS50106"/>
    </source>
</evidence>
<gene>
    <name evidence="6" type="ORF">C8N24_2151</name>
</gene>
<organism evidence="6 7">
    <name type="scientific">Solirubrobacter pauli</name>
    <dbReference type="NCBI Taxonomy" id="166793"/>
    <lineage>
        <taxon>Bacteria</taxon>
        <taxon>Bacillati</taxon>
        <taxon>Actinomycetota</taxon>
        <taxon>Thermoleophilia</taxon>
        <taxon>Solirubrobacterales</taxon>
        <taxon>Solirubrobacteraceae</taxon>
        <taxon>Solirubrobacter</taxon>
    </lineage>
</organism>
<dbReference type="AlphaFoldDB" id="A0A660LB77"/>
<dbReference type="InterPro" id="IPR001940">
    <property type="entry name" value="Peptidase_S1C"/>
</dbReference>
<evidence type="ECO:0000256" key="1">
    <source>
        <dbReference type="ARBA" id="ARBA00010541"/>
    </source>
</evidence>
<dbReference type="SMART" id="SM00228">
    <property type="entry name" value="PDZ"/>
    <property type="match status" value="1"/>
</dbReference>
<name>A0A660LB77_9ACTN</name>
<dbReference type="GO" id="GO:0004252">
    <property type="term" value="F:serine-type endopeptidase activity"/>
    <property type="evidence" value="ECO:0007669"/>
    <property type="project" value="InterPro"/>
</dbReference>
<dbReference type="OrthoDB" id="9758917at2"/>
<dbReference type="InterPro" id="IPR036034">
    <property type="entry name" value="PDZ_sf"/>
</dbReference>
<dbReference type="PRINTS" id="PR00834">
    <property type="entry name" value="PROTEASES2C"/>
</dbReference>
<evidence type="ECO:0000256" key="4">
    <source>
        <dbReference type="SAM" id="MobiDB-lite"/>
    </source>
</evidence>
<keyword evidence="2 6" id="KW-0645">Protease</keyword>
<protein>
    <submittedName>
        <fullName evidence="6">Putative serine protease PepD</fullName>
    </submittedName>
</protein>
<reference evidence="6 7" key="1">
    <citation type="submission" date="2018-10" db="EMBL/GenBank/DDBJ databases">
        <title>Genomic Encyclopedia of Archaeal and Bacterial Type Strains, Phase II (KMG-II): from individual species to whole genera.</title>
        <authorList>
            <person name="Goeker M."/>
        </authorList>
    </citation>
    <scope>NUCLEOTIDE SEQUENCE [LARGE SCALE GENOMIC DNA]</scope>
    <source>
        <strain evidence="6 7">DSM 14954</strain>
    </source>
</reference>
<dbReference type="PROSITE" id="PS50106">
    <property type="entry name" value="PDZ"/>
    <property type="match status" value="1"/>
</dbReference>
<dbReference type="InterPro" id="IPR043504">
    <property type="entry name" value="Peptidase_S1_PA_chymotrypsin"/>
</dbReference>
<dbReference type="Proteomes" id="UP000278962">
    <property type="component" value="Unassembled WGS sequence"/>
</dbReference>
<comment type="similarity">
    <text evidence="1">Belongs to the peptidase S1C family.</text>
</comment>
<accession>A0A660LB77</accession>
<dbReference type="PANTHER" id="PTHR43343">
    <property type="entry name" value="PEPTIDASE S12"/>
    <property type="match status" value="1"/>
</dbReference>
<dbReference type="RefSeq" id="WP_121250010.1">
    <property type="nucleotide sequence ID" value="NZ_RBIL01000001.1"/>
</dbReference>
<keyword evidence="3" id="KW-0378">Hydrolase</keyword>
<dbReference type="Pfam" id="PF13180">
    <property type="entry name" value="PDZ_2"/>
    <property type="match status" value="1"/>
</dbReference>
<dbReference type="PANTHER" id="PTHR43343:SF3">
    <property type="entry name" value="PROTEASE DO-LIKE 8, CHLOROPLASTIC"/>
    <property type="match status" value="1"/>
</dbReference>
<proteinExistence type="inferred from homology"/>
<feature type="region of interest" description="Disordered" evidence="4">
    <location>
        <begin position="33"/>
        <end position="52"/>
    </location>
</feature>
<evidence type="ECO:0000313" key="7">
    <source>
        <dbReference type="Proteomes" id="UP000278962"/>
    </source>
</evidence>
<evidence type="ECO:0000313" key="6">
    <source>
        <dbReference type="EMBL" id="RKQ92307.1"/>
    </source>
</evidence>
<comment type="caution">
    <text evidence="6">The sequence shown here is derived from an EMBL/GenBank/DDBJ whole genome shotgun (WGS) entry which is preliminary data.</text>
</comment>
<dbReference type="SUPFAM" id="SSF50494">
    <property type="entry name" value="Trypsin-like serine proteases"/>
    <property type="match status" value="1"/>
</dbReference>